<dbReference type="PANTHER" id="PTHR43040:SF1">
    <property type="entry name" value="RIBONUCLEASE D"/>
    <property type="match status" value="1"/>
</dbReference>
<protein>
    <submittedName>
        <fullName evidence="2">Ribonuclease H-like domain-containing protein</fullName>
    </submittedName>
</protein>
<gene>
    <name evidence="2" type="ORF">BDW42DRAFT_180195</name>
</gene>
<dbReference type="Pfam" id="PF01612">
    <property type="entry name" value="DNA_pol_A_exo1"/>
    <property type="match status" value="1"/>
</dbReference>
<dbReference type="GO" id="GO:0008408">
    <property type="term" value="F:3'-5' exonuclease activity"/>
    <property type="evidence" value="ECO:0007669"/>
    <property type="project" value="InterPro"/>
</dbReference>
<accession>A0A2J5HFM4</accession>
<feature type="domain" description="3'-5' exonuclease" evidence="1">
    <location>
        <begin position="6"/>
        <end position="210"/>
    </location>
</feature>
<evidence type="ECO:0000313" key="2">
    <source>
        <dbReference type="EMBL" id="PLN75705.1"/>
    </source>
</evidence>
<evidence type="ECO:0000259" key="1">
    <source>
        <dbReference type="SMART" id="SM00474"/>
    </source>
</evidence>
<dbReference type="EMBL" id="KZ559639">
    <property type="protein sequence ID" value="PLN75705.1"/>
    <property type="molecule type" value="Genomic_DNA"/>
</dbReference>
<sequence length="248" mass="27640">MTDPSPKIIDTTAAIGELVELLTDVPNNPPSIYIDLEGINLCRHGSISIMQIFVFPRNEVYLIDVHTLGQEAFAHPAASGATLKGILEDENIQKAFFDVRNDSDALYAHFGVHLAGIQDIQLLELATRRGSRRFIHGLARCIEHDAGLTGGEARVWKGIKDNGRQLFAPERGGSYEVFDSRPLSEAIILYCAQDVRILPTLWAVYNGKLEWRWKEKIEVATRDRINVCFQAGYTGVGRHMARPPSGWA</sequence>
<dbReference type="InterPro" id="IPR012337">
    <property type="entry name" value="RNaseH-like_sf"/>
</dbReference>
<keyword evidence="3" id="KW-1185">Reference proteome</keyword>
<dbReference type="InterPro" id="IPR036397">
    <property type="entry name" value="RNaseH_sf"/>
</dbReference>
<proteinExistence type="predicted"/>
<dbReference type="InterPro" id="IPR002562">
    <property type="entry name" value="3'-5'_exonuclease_dom"/>
</dbReference>
<name>A0A2J5HFM4_9EURO</name>
<evidence type="ECO:0000313" key="3">
    <source>
        <dbReference type="Proteomes" id="UP000235023"/>
    </source>
</evidence>
<dbReference type="GO" id="GO:0003676">
    <property type="term" value="F:nucleic acid binding"/>
    <property type="evidence" value="ECO:0007669"/>
    <property type="project" value="InterPro"/>
</dbReference>
<dbReference type="AlphaFoldDB" id="A0A2J5HFM4"/>
<organism evidence="2 3">
    <name type="scientific">Aspergillus taichungensis</name>
    <dbReference type="NCBI Taxonomy" id="482145"/>
    <lineage>
        <taxon>Eukaryota</taxon>
        <taxon>Fungi</taxon>
        <taxon>Dikarya</taxon>
        <taxon>Ascomycota</taxon>
        <taxon>Pezizomycotina</taxon>
        <taxon>Eurotiomycetes</taxon>
        <taxon>Eurotiomycetidae</taxon>
        <taxon>Eurotiales</taxon>
        <taxon>Aspergillaceae</taxon>
        <taxon>Aspergillus</taxon>
        <taxon>Aspergillus subgen. Circumdati</taxon>
    </lineage>
</organism>
<dbReference type="OrthoDB" id="26838at2759"/>
<dbReference type="Gene3D" id="3.30.420.10">
    <property type="entry name" value="Ribonuclease H-like superfamily/Ribonuclease H"/>
    <property type="match status" value="1"/>
</dbReference>
<reference evidence="3" key="1">
    <citation type="submission" date="2017-12" db="EMBL/GenBank/DDBJ databases">
        <authorList>
            <consortium name="DOE Joint Genome Institute"/>
            <person name="Mondo S.J."/>
            <person name="Kjaerbolling I."/>
            <person name="Vesth T.C."/>
            <person name="Frisvad J.C."/>
            <person name="Nybo J.L."/>
            <person name="Theobald S."/>
            <person name="Kuo A."/>
            <person name="Bowyer P."/>
            <person name="Matsuda Y."/>
            <person name="Lyhne E.K."/>
            <person name="Kogle M.E."/>
            <person name="Clum A."/>
            <person name="Lipzen A."/>
            <person name="Salamov A."/>
            <person name="Ngan C.Y."/>
            <person name="Daum C."/>
            <person name="Chiniquy J."/>
            <person name="Barry K."/>
            <person name="LaButti K."/>
            <person name="Haridas S."/>
            <person name="Simmons B.A."/>
            <person name="Magnuson J.K."/>
            <person name="Mortensen U.H."/>
            <person name="Larsen T.O."/>
            <person name="Grigoriev I.V."/>
            <person name="Baker S.E."/>
            <person name="Andersen M.R."/>
            <person name="Nordberg H.P."/>
            <person name="Cantor M.N."/>
            <person name="Hua S.X."/>
        </authorList>
    </citation>
    <scope>NUCLEOTIDE SEQUENCE [LARGE SCALE GENOMIC DNA]</scope>
    <source>
        <strain evidence="3">IBT 19404</strain>
    </source>
</reference>
<dbReference type="Proteomes" id="UP000235023">
    <property type="component" value="Unassembled WGS sequence"/>
</dbReference>
<dbReference type="GO" id="GO:0006139">
    <property type="term" value="P:nucleobase-containing compound metabolic process"/>
    <property type="evidence" value="ECO:0007669"/>
    <property type="project" value="InterPro"/>
</dbReference>
<dbReference type="PANTHER" id="PTHR43040">
    <property type="entry name" value="RIBONUCLEASE D"/>
    <property type="match status" value="1"/>
</dbReference>
<dbReference type="SMART" id="SM00474">
    <property type="entry name" value="35EXOc"/>
    <property type="match status" value="1"/>
</dbReference>
<dbReference type="SUPFAM" id="SSF53098">
    <property type="entry name" value="Ribonuclease H-like"/>
    <property type="match status" value="1"/>
</dbReference>